<dbReference type="InterPro" id="IPR029000">
    <property type="entry name" value="Cyclophilin-like_dom_sf"/>
</dbReference>
<evidence type="ECO:0000259" key="2">
    <source>
        <dbReference type="PROSITE" id="PS50072"/>
    </source>
</evidence>
<dbReference type="EMBL" id="JARBDR010000903">
    <property type="protein sequence ID" value="KAJ8304363.1"/>
    <property type="molecule type" value="Genomic_DNA"/>
</dbReference>
<accession>A0ABQ9EM66</accession>
<dbReference type="PROSITE" id="PS50072">
    <property type="entry name" value="CSA_PPIASE_2"/>
    <property type="match status" value="1"/>
</dbReference>
<reference evidence="3 4" key="1">
    <citation type="submission" date="2022-12" db="EMBL/GenBank/DDBJ databases">
        <title>Chromosome-level genome of Tegillarca granosa.</title>
        <authorList>
            <person name="Kim J."/>
        </authorList>
    </citation>
    <scope>NUCLEOTIDE SEQUENCE [LARGE SCALE GENOMIC DNA]</scope>
    <source>
        <strain evidence="3">Teg-2019</strain>
        <tissue evidence="3">Adductor muscle</tissue>
    </source>
</reference>
<dbReference type="Gene3D" id="2.40.100.10">
    <property type="entry name" value="Cyclophilin-like"/>
    <property type="match status" value="1"/>
</dbReference>
<comment type="similarity">
    <text evidence="1">Belongs to the cyclophilin-type PPIase family.</text>
</comment>
<comment type="caution">
    <text evidence="3">The sequence shown here is derived from an EMBL/GenBank/DDBJ whole genome shotgun (WGS) entry which is preliminary data.</text>
</comment>
<comment type="function">
    <text evidence="1">PPIases accelerate the folding of proteins. It catalyzes the cis-trans isomerization of proline imidic peptide bonds in oligopeptides.</text>
</comment>
<dbReference type="PANTHER" id="PTHR11071">
    <property type="entry name" value="PEPTIDYL-PROLYL CIS-TRANS ISOMERASE"/>
    <property type="match status" value="1"/>
</dbReference>
<feature type="domain" description="PPIase cyclophilin-type" evidence="2">
    <location>
        <begin position="29"/>
        <end position="191"/>
    </location>
</feature>
<dbReference type="EC" id="5.2.1.8" evidence="1"/>
<dbReference type="SUPFAM" id="SSF50891">
    <property type="entry name" value="Cyclophilin-like"/>
    <property type="match status" value="1"/>
</dbReference>
<evidence type="ECO:0000256" key="1">
    <source>
        <dbReference type="RuleBase" id="RU363019"/>
    </source>
</evidence>
<dbReference type="Proteomes" id="UP001217089">
    <property type="component" value="Unassembled WGS sequence"/>
</dbReference>
<dbReference type="PRINTS" id="PR00153">
    <property type="entry name" value="CSAPPISMRASE"/>
</dbReference>
<dbReference type="PANTHER" id="PTHR11071:SF547">
    <property type="entry name" value="PEPTIDYL-PROLYL CIS-TRANS ISOMERASE"/>
    <property type="match status" value="1"/>
</dbReference>
<sequence length="222" mass="25167">MFPFLLFATTQAKSKYTITDEVWFDVKIYNYNNTGQVLDGTFVVGVFGDALPITTTNFIQLAKGFSPNYKDIGKIYSYKRSFFHRIIPDFVIQTNEFLHKGILSYYGSYFRDEGFLFSHVSAGYVGMANHGKNTNGASFYITLRAARHLDGKNVLFGKIVSGMKIIRAIADVPTDRSSSPIRPVMIEDCGVVHLKEKYKLTEEQIKSNDDIKKSITMYTTNL</sequence>
<protein>
    <recommendedName>
        <fullName evidence="1">Peptidyl-prolyl cis-trans isomerase</fullName>
        <shortName evidence="1">PPIase</shortName>
        <ecNumber evidence="1">5.2.1.8</ecNumber>
    </recommendedName>
</protein>
<name>A0ABQ9EM66_TEGGR</name>
<dbReference type="InterPro" id="IPR002130">
    <property type="entry name" value="Cyclophilin-type_PPIase_dom"/>
</dbReference>
<evidence type="ECO:0000313" key="4">
    <source>
        <dbReference type="Proteomes" id="UP001217089"/>
    </source>
</evidence>
<proteinExistence type="inferred from homology"/>
<dbReference type="Pfam" id="PF00160">
    <property type="entry name" value="Pro_isomerase"/>
    <property type="match status" value="1"/>
</dbReference>
<comment type="catalytic activity">
    <reaction evidence="1">
        <text>[protein]-peptidylproline (omega=180) = [protein]-peptidylproline (omega=0)</text>
        <dbReference type="Rhea" id="RHEA:16237"/>
        <dbReference type="Rhea" id="RHEA-COMP:10747"/>
        <dbReference type="Rhea" id="RHEA-COMP:10748"/>
        <dbReference type="ChEBI" id="CHEBI:83833"/>
        <dbReference type="ChEBI" id="CHEBI:83834"/>
        <dbReference type="EC" id="5.2.1.8"/>
    </reaction>
</comment>
<keyword evidence="1" id="KW-0697">Rotamase</keyword>
<gene>
    <name evidence="3" type="ORF">KUTeg_017946</name>
</gene>
<keyword evidence="1" id="KW-0413">Isomerase</keyword>
<evidence type="ECO:0000313" key="3">
    <source>
        <dbReference type="EMBL" id="KAJ8304363.1"/>
    </source>
</evidence>
<keyword evidence="4" id="KW-1185">Reference proteome</keyword>
<organism evidence="3 4">
    <name type="scientific">Tegillarca granosa</name>
    <name type="common">Malaysian cockle</name>
    <name type="synonym">Anadara granosa</name>
    <dbReference type="NCBI Taxonomy" id="220873"/>
    <lineage>
        <taxon>Eukaryota</taxon>
        <taxon>Metazoa</taxon>
        <taxon>Spiralia</taxon>
        <taxon>Lophotrochozoa</taxon>
        <taxon>Mollusca</taxon>
        <taxon>Bivalvia</taxon>
        <taxon>Autobranchia</taxon>
        <taxon>Pteriomorphia</taxon>
        <taxon>Arcoida</taxon>
        <taxon>Arcoidea</taxon>
        <taxon>Arcidae</taxon>
        <taxon>Tegillarca</taxon>
    </lineage>
</organism>